<feature type="transmembrane region" description="Helical" evidence="1">
    <location>
        <begin position="67"/>
        <end position="90"/>
    </location>
</feature>
<evidence type="ECO:0000256" key="1">
    <source>
        <dbReference type="SAM" id="Phobius"/>
    </source>
</evidence>
<accession>A0ABT7PSH3</accession>
<sequence length="99" mass="10923">MPWYAVGVAIIAMLFLTYGSLAAQTVIERSTGRRPHPYSNTYSAAYFVISFGITLPSIYLMPNLHPVFYGMIFVLASTIGTVTAVSFFGVTDCDRAERE</sequence>
<proteinExistence type="predicted"/>
<keyword evidence="1" id="KW-0472">Membrane</keyword>
<comment type="caution">
    <text evidence="2">The sequence shown here is derived from an EMBL/GenBank/DDBJ whole genome shotgun (WGS) entry which is preliminary data.</text>
</comment>
<name>A0ABT7PSH3_9BACT</name>
<dbReference type="EMBL" id="JASZZN010000051">
    <property type="protein sequence ID" value="MDM4019431.1"/>
    <property type="molecule type" value="Genomic_DNA"/>
</dbReference>
<reference evidence="2 3" key="1">
    <citation type="submission" date="2023-06" db="EMBL/GenBank/DDBJ databases">
        <title>Roseiconus lacunae JC819 isolated from Gulf of Mannar region, Tamil Nadu.</title>
        <authorList>
            <person name="Pk S."/>
            <person name="Ch S."/>
            <person name="Ch V.R."/>
        </authorList>
    </citation>
    <scope>NUCLEOTIDE SEQUENCE [LARGE SCALE GENOMIC DNA]</scope>
    <source>
        <strain evidence="2 3">JC819</strain>
    </source>
</reference>
<evidence type="ECO:0000313" key="3">
    <source>
        <dbReference type="Proteomes" id="UP001239462"/>
    </source>
</evidence>
<dbReference type="Proteomes" id="UP001239462">
    <property type="component" value="Unassembled WGS sequence"/>
</dbReference>
<dbReference type="RefSeq" id="WP_289167564.1">
    <property type="nucleotide sequence ID" value="NZ_JASZZN010000051.1"/>
</dbReference>
<gene>
    <name evidence="2" type="ORF">QTN89_28520</name>
</gene>
<feature type="transmembrane region" description="Helical" evidence="1">
    <location>
        <begin position="39"/>
        <end position="61"/>
    </location>
</feature>
<evidence type="ECO:0000313" key="2">
    <source>
        <dbReference type="EMBL" id="MDM4019431.1"/>
    </source>
</evidence>
<organism evidence="2 3">
    <name type="scientific">Roseiconus lacunae</name>
    <dbReference type="NCBI Taxonomy" id="2605694"/>
    <lineage>
        <taxon>Bacteria</taxon>
        <taxon>Pseudomonadati</taxon>
        <taxon>Planctomycetota</taxon>
        <taxon>Planctomycetia</taxon>
        <taxon>Pirellulales</taxon>
        <taxon>Pirellulaceae</taxon>
        <taxon>Roseiconus</taxon>
    </lineage>
</organism>
<keyword evidence="3" id="KW-1185">Reference proteome</keyword>
<feature type="transmembrane region" description="Helical" evidence="1">
    <location>
        <begin position="6"/>
        <end position="27"/>
    </location>
</feature>
<keyword evidence="1" id="KW-0812">Transmembrane</keyword>
<protein>
    <submittedName>
        <fullName evidence="2">Uncharacterized protein</fullName>
    </submittedName>
</protein>
<keyword evidence="1" id="KW-1133">Transmembrane helix</keyword>